<feature type="chain" id="PRO_5004569823" description="Peptidase" evidence="3">
    <location>
        <begin position="19"/>
        <end position="619"/>
    </location>
</feature>
<accession>T0QMS9</accession>
<dbReference type="EMBL" id="JH767152">
    <property type="protein sequence ID" value="EQC35135.1"/>
    <property type="molecule type" value="Genomic_DNA"/>
</dbReference>
<protein>
    <recommendedName>
        <fullName evidence="6">Peptidase</fullName>
    </recommendedName>
</protein>
<evidence type="ECO:0000256" key="1">
    <source>
        <dbReference type="ARBA" id="ARBA00005705"/>
    </source>
</evidence>
<gene>
    <name evidence="4" type="ORF">SDRG_07368</name>
</gene>
<dbReference type="RefSeq" id="XP_008611419.1">
    <property type="nucleotide sequence ID" value="XM_008613197.1"/>
</dbReference>
<organism evidence="4 5">
    <name type="scientific">Saprolegnia diclina (strain VS20)</name>
    <dbReference type="NCBI Taxonomy" id="1156394"/>
    <lineage>
        <taxon>Eukaryota</taxon>
        <taxon>Sar</taxon>
        <taxon>Stramenopiles</taxon>
        <taxon>Oomycota</taxon>
        <taxon>Saprolegniomycetes</taxon>
        <taxon>Saprolegniales</taxon>
        <taxon>Saprolegniaceae</taxon>
        <taxon>Saprolegnia</taxon>
    </lineage>
</organism>
<keyword evidence="5" id="KW-1185">Reference proteome</keyword>
<dbReference type="OrthoDB" id="5175656at2759"/>
<dbReference type="InterPro" id="IPR005322">
    <property type="entry name" value="Peptidase_C69"/>
</dbReference>
<evidence type="ECO:0000313" key="4">
    <source>
        <dbReference type="EMBL" id="EQC35135.1"/>
    </source>
</evidence>
<evidence type="ECO:0000256" key="2">
    <source>
        <dbReference type="SAM" id="Phobius"/>
    </source>
</evidence>
<dbReference type="STRING" id="1156394.T0QMS9"/>
<evidence type="ECO:0000256" key="3">
    <source>
        <dbReference type="SAM" id="SignalP"/>
    </source>
</evidence>
<dbReference type="AlphaFoldDB" id="T0QMS9"/>
<reference evidence="4 5" key="1">
    <citation type="submission" date="2012-04" db="EMBL/GenBank/DDBJ databases">
        <title>The Genome Sequence of Saprolegnia declina VS20.</title>
        <authorList>
            <consortium name="The Broad Institute Genome Sequencing Platform"/>
            <person name="Russ C."/>
            <person name="Nusbaum C."/>
            <person name="Tyler B."/>
            <person name="van West P."/>
            <person name="Dieguez-Uribeondo J."/>
            <person name="de Bruijn I."/>
            <person name="Tripathy S."/>
            <person name="Jiang R."/>
            <person name="Young S.K."/>
            <person name="Zeng Q."/>
            <person name="Gargeya S."/>
            <person name="Fitzgerald M."/>
            <person name="Haas B."/>
            <person name="Abouelleil A."/>
            <person name="Alvarado L."/>
            <person name="Arachchi H.M."/>
            <person name="Berlin A."/>
            <person name="Chapman S.B."/>
            <person name="Goldberg J."/>
            <person name="Griggs A."/>
            <person name="Gujja S."/>
            <person name="Hansen M."/>
            <person name="Howarth C."/>
            <person name="Imamovic A."/>
            <person name="Larimer J."/>
            <person name="McCowen C."/>
            <person name="Montmayeur A."/>
            <person name="Murphy C."/>
            <person name="Neiman D."/>
            <person name="Pearson M."/>
            <person name="Priest M."/>
            <person name="Roberts A."/>
            <person name="Saif S."/>
            <person name="Shea T."/>
            <person name="Sisk P."/>
            <person name="Sykes S."/>
            <person name="Wortman J."/>
            <person name="Nusbaum C."/>
            <person name="Birren B."/>
        </authorList>
    </citation>
    <scope>NUCLEOTIDE SEQUENCE [LARGE SCALE GENOMIC DNA]</scope>
    <source>
        <strain evidence="4 5">VS20</strain>
    </source>
</reference>
<feature type="transmembrane region" description="Helical" evidence="2">
    <location>
        <begin position="580"/>
        <end position="601"/>
    </location>
</feature>
<keyword evidence="2" id="KW-0812">Transmembrane</keyword>
<proteinExistence type="inferred from homology"/>
<dbReference type="GO" id="GO:0070004">
    <property type="term" value="F:cysteine-type exopeptidase activity"/>
    <property type="evidence" value="ECO:0007669"/>
    <property type="project" value="InterPro"/>
</dbReference>
<dbReference type="GO" id="GO:0016805">
    <property type="term" value="F:dipeptidase activity"/>
    <property type="evidence" value="ECO:0007669"/>
    <property type="project" value="InterPro"/>
</dbReference>
<dbReference type="PANTHER" id="PTHR12994:SF17">
    <property type="entry name" value="LD30995P"/>
    <property type="match status" value="1"/>
</dbReference>
<name>T0QMS9_SAPDV</name>
<dbReference type="VEuPathDB" id="FungiDB:SDRG_07368"/>
<dbReference type="PANTHER" id="PTHR12994">
    <property type="entry name" value="SECERNIN"/>
    <property type="match status" value="1"/>
</dbReference>
<dbReference type="Proteomes" id="UP000030762">
    <property type="component" value="Unassembled WGS sequence"/>
</dbReference>
<sequence length="619" mass="66885">MFFAILTTLALGAHGCTTIVVGREASTTGSSMVTHAADCSSCDFRIGKVPPRTHTAGAQRAIAPFRLAYPRYVGDDRGDVFRLANVDTSTFNWTATKPLGQIPQAPTTLGYISGVYGVINERQVAIGESTCGGRLVSLPKSMPGGNALFDVAELTNVAMERAGTARDAILLMGALAETYGYYGAAYDTPNALLEAGEALTVVDPNEAWIMHLHPDDTGASAVWAAQRLPNDHIAVVANQFTLRTLNLSDQTSFLASTNVEDVAIRAGLYDPSVDGEFDWTAAYAYRRDGFSAPNHYYATRRMWRVLTLANPSIELSPTTDMLATDYPVSVQVAAPLSPSTLLSIHRDHYEGTSFDLTSGPMAGPYGSPDRYDVNGNGNMTKADALRGHQERSLSIFRAAYSFVAVLDAADPRAAHIWFGPYAPHATAYVPVFAYADAVPSALATGSLQVFSPDAMYWSAALVGNWAGRFYAHAMPSVAAAQASIETALRATLARVVTRLQTESDVRALLTSSSASMAATTMTTYASLFQRLVVEFHDGYHMHGLHAMTLSPDSLFYPEWWLRQVGYFAPPDHVQANASRFVWLLGCLFAVLVTFGVVWMGFTLGSNLLMRHSQGYSSIL</sequence>
<dbReference type="eggNOG" id="ENOG502QR8T">
    <property type="taxonomic scope" value="Eukaryota"/>
</dbReference>
<keyword evidence="2" id="KW-1133">Transmembrane helix</keyword>
<feature type="signal peptide" evidence="3">
    <location>
        <begin position="1"/>
        <end position="18"/>
    </location>
</feature>
<dbReference type="InParanoid" id="T0QMS9"/>
<dbReference type="GeneID" id="19948095"/>
<evidence type="ECO:0008006" key="6">
    <source>
        <dbReference type="Google" id="ProtNLM"/>
    </source>
</evidence>
<dbReference type="Pfam" id="PF03577">
    <property type="entry name" value="Peptidase_C69"/>
    <property type="match status" value="1"/>
</dbReference>
<dbReference type="GO" id="GO:0006508">
    <property type="term" value="P:proteolysis"/>
    <property type="evidence" value="ECO:0007669"/>
    <property type="project" value="InterPro"/>
</dbReference>
<comment type="similarity">
    <text evidence="1">Belongs to the peptidase C69 family. Secernin subfamily.</text>
</comment>
<dbReference type="OMA" id="DMLATDY"/>
<keyword evidence="2" id="KW-0472">Membrane</keyword>
<keyword evidence="3" id="KW-0732">Signal</keyword>
<evidence type="ECO:0000313" key="5">
    <source>
        <dbReference type="Proteomes" id="UP000030762"/>
    </source>
</evidence>